<reference evidence="2 3" key="1">
    <citation type="submission" date="2022-10" db="EMBL/GenBank/DDBJ databases">
        <title>The complete genomes of actinobacterial strains from the NBC collection.</title>
        <authorList>
            <person name="Joergensen T.S."/>
            <person name="Alvarez Arevalo M."/>
            <person name="Sterndorff E.B."/>
            <person name="Faurdal D."/>
            <person name="Vuksanovic O."/>
            <person name="Mourched A.-S."/>
            <person name="Charusanti P."/>
            <person name="Shaw S."/>
            <person name="Blin K."/>
            <person name="Weber T."/>
        </authorList>
    </citation>
    <scope>NUCLEOTIDE SEQUENCE [LARGE SCALE GENOMIC DNA]</scope>
    <source>
        <strain evidence="2 3">NBC 01753</strain>
    </source>
</reference>
<evidence type="ECO:0000313" key="2">
    <source>
        <dbReference type="EMBL" id="WSD11727.1"/>
    </source>
</evidence>
<evidence type="ECO:0008006" key="4">
    <source>
        <dbReference type="Google" id="ProtNLM"/>
    </source>
</evidence>
<dbReference type="Proteomes" id="UP001335325">
    <property type="component" value="Chromosome"/>
</dbReference>
<dbReference type="RefSeq" id="WP_326757312.1">
    <property type="nucleotide sequence ID" value="NZ_CP109134.1"/>
</dbReference>
<name>A0ABZ1GZI6_9ACTN</name>
<feature type="region of interest" description="Disordered" evidence="1">
    <location>
        <begin position="39"/>
        <end position="77"/>
    </location>
</feature>
<feature type="compositionally biased region" description="Basic and acidic residues" evidence="1">
    <location>
        <begin position="49"/>
        <end position="61"/>
    </location>
</feature>
<proteinExistence type="predicted"/>
<protein>
    <recommendedName>
        <fullName evidence="4">HNH endonuclease</fullName>
    </recommendedName>
</protein>
<sequence>MHTDIACPPSGHSIGWPDCYAAAHMLPLPLKADLLLEPDGEPMPIPDHLTGEARKRSERASRHAAWIRQETRRRSLH</sequence>
<evidence type="ECO:0000256" key="1">
    <source>
        <dbReference type="SAM" id="MobiDB-lite"/>
    </source>
</evidence>
<dbReference type="GeneID" id="91548847"/>
<keyword evidence="3" id="KW-1185">Reference proteome</keyword>
<accession>A0ABZ1GZI6</accession>
<dbReference type="EMBL" id="CP109134">
    <property type="protein sequence ID" value="WSD11727.1"/>
    <property type="molecule type" value="Genomic_DNA"/>
</dbReference>
<evidence type="ECO:0000313" key="3">
    <source>
        <dbReference type="Proteomes" id="UP001335325"/>
    </source>
</evidence>
<organism evidence="2 3">
    <name type="scientific">Streptomyces hirsutus</name>
    <dbReference type="NCBI Taxonomy" id="35620"/>
    <lineage>
        <taxon>Bacteria</taxon>
        <taxon>Bacillati</taxon>
        <taxon>Actinomycetota</taxon>
        <taxon>Actinomycetes</taxon>
        <taxon>Kitasatosporales</taxon>
        <taxon>Streptomycetaceae</taxon>
        <taxon>Streptomyces</taxon>
    </lineage>
</organism>
<gene>
    <name evidence="2" type="ORF">OIE73_39740</name>
</gene>